<dbReference type="Gene3D" id="1.10.10.10">
    <property type="entry name" value="Winged helix-like DNA-binding domain superfamily/Winged helix DNA-binding domain"/>
    <property type="match status" value="1"/>
</dbReference>
<dbReference type="OrthoDB" id="7206433at2"/>
<sequence length="183" mass="20349">MKGEMAGAPRAVLTQKQATTLRLAYCHLTSKEIARLRGVTRFAIDAQIERAMQQLGVATRIDAARWAMQHIPGPYERIIYELQPLAAAPVSRSIIDPPNEGWDTGGDGLAEAVALYEPPTRFPSDVRHWRWGDPDDLKPMARIWMIPLLAFGTLAIVFTLLAMGQAASQWVDRNLPAYRQSGN</sequence>
<evidence type="ECO:0000256" key="1">
    <source>
        <dbReference type="SAM" id="Phobius"/>
    </source>
</evidence>
<dbReference type="InterPro" id="IPR036388">
    <property type="entry name" value="WH-like_DNA-bd_sf"/>
</dbReference>
<dbReference type="GO" id="GO:0006355">
    <property type="term" value="P:regulation of DNA-templated transcription"/>
    <property type="evidence" value="ECO:0007669"/>
    <property type="project" value="InterPro"/>
</dbReference>
<dbReference type="InterPro" id="IPR000792">
    <property type="entry name" value="Tscrpt_reg_LuxR_C"/>
</dbReference>
<dbReference type="AlphaFoldDB" id="A0A518RCH6"/>
<dbReference type="InterPro" id="IPR016032">
    <property type="entry name" value="Sig_transdc_resp-reg_C-effctor"/>
</dbReference>
<gene>
    <name evidence="3" type="ORF">FPZ54_03410</name>
</gene>
<dbReference type="SMART" id="SM00421">
    <property type="entry name" value="HTH_LUXR"/>
    <property type="match status" value="1"/>
</dbReference>
<dbReference type="KEGG" id="ssua:FPZ54_03410"/>
<accession>A0A518RCH6</accession>
<organism evidence="3 4">
    <name type="scientific">Sphingomonas suaedae</name>
    <dbReference type="NCBI Taxonomy" id="2599297"/>
    <lineage>
        <taxon>Bacteria</taxon>
        <taxon>Pseudomonadati</taxon>
        <taxon>Pseudomonadota</taxon>
        <taxon>Alphaproteobacteria</taxon>
        <taxon>Sphingomonadales</taxon>
        <taxon>Sphingomonadaceae</taxon>
        <taxon>Sphingomonas</taxon>
    </lineage>
</organism>
<feature type="transmembrane region" description="Helical" evidence="1">
    <location>
        <begin position="143"/>
        <end position="163"/>
    </location>
</feature>
<keyword evidence="1" id="KW-1133">Transmembrane helix</keyword>
<reference evidence="3 4" key="1">
    <citation type="submission" date="2019-07" db="EMBL/GenBank/DDBJ databases">
        <title>Sphingomonas alkalisoli sp. nov., isolated from rhizosphere soil of Suaedae salsa.</title>
        <authorList>
            <person name="Zhang H."/>
            <person name="Xu L."/>
            <person name="Zhang J.-X."/>
            <person name="Sun J.-Q."/>
        </authorList>
    </citation>
    <scope>NUCLEOTIDE SEQUENCE [LARGE SCALE GENOMIC DNA]</scope>
    <source>
        <strain evidence="3 4">XS-10</strain>
    </source>
</reference>
<evidence type="ECO:0000313" key="4">
    <source>
        <dbReference type="Proteomes" id="UP000318055"/>
    </source>
</evidence>
<feature type="domain" description="HTH luxR-type" evidence="2">
    <location>
        <begin position="10"/>
        <end position="67"/>
    </location>
</feature>
<proteinExistence type="predicted"/>
<keyword evidence="1" id="KW-0472">Membrane</keyword>
<name>A0A518RCH6_9SPHN</name>
<keyword evidence="4" id="KW-1185">Reference proteome</keyword>
<dbReference type="Proteomes" id="UP000318055">
    <property type="component" value="Chromosome"/>
</dbReference>
<dbReference type="EMBL" id="CP042239">
    <property type="protein sequence ID" value="QDX25166.1"/>
    <property type="molecule type" value="Genomic_DNA"/>
</dbReference>
<dbReference type="SUPFAM" id="SSF46894">
    <property type="entry name" value="C-terminal effector domain of the bipartite response regulators"/>
    <property type="match status" value="1"/>
</dbReference>
<protein>
    <recommendedName>
        <fullName evidence="2">HTH luxR-type domain-containing protein</fullName>
    </recommendedName>
</protein>
<evidence type="ECO:0000259" key="2">
    <source>
        <dbReference type="SMART" id="SM00421"/>
    </source>
</evidence>
<keyword evidence="1" id="KW-0812">Transmembrane</keyword>
<dbReference type="GO" id="GO:0003677">
    <property type="term" value="F:DNA binding"/>
    <property type="evidence" value="ECO:0007669"/>
    <property type="project" value="InterPro"/>
</dbReference>
<evidence type="ECO:0000313" key="3">
    <source>
        <dbReference type="EMBL" id="QDX25166.1"/>
    </source>
</evidence>